<dbReference type="SUPFAM" id="SSF48452">
    <property type="entry name" value="TPR-like"/>
    <property type="match status" value="1"/>
</dbReference>
<evidence type="ECO:0008006" key="5">
    <source>
        <dbReference type="Google" id="ProtNLM"/>
    </source>
</evidence>
<dbReference type="PANTHER" id="PTHR45586:SF1">
    <property type="entry name" value="LIPOPOLYSACCHARIDE ASSEMBLY PROTEIN B"/>
    <property type="match status" value="1"/>
</dbReference>
<sequence>MNTHGFRMWSRAGLYAALAIVWATTLYAGPLFNEGKDLYGQDEYKKASKVLKKSLDAEEETDESATLLLSDCYIELNKKSKAISVLKKGAKRHPESWDIHFRLGDLQEETGDPFGALSAFMQASKLLPDDLTTTYRLGMAYDGTAQIEKALEVYRTLHRAGSPLAPKLLNTIQGID</sequence>
<keyword evidence="2" id="KW-0802">TPR repeat</keyword>
<dbReference type="RefSeq" id="WP_236889544.1">
    <property type="nucleotide sequence ID" value="NZ_AP024488.1"/>
</dbReference>
<keyword evidence="4" id="KW-1185">Reference proteome</keyword>
<reference evidence="3 4" key="1">
    <citation type="submission" date="2021-02" db="EMBL/GenBank/DDBJ databases">
        <title>Complete genome of Desulfoluna sp. strain ASN36.</title>
        <authorList>
            <person name="Takahashi A."/>
            <person name="Kojima H."/>
            <person name="Fukui M."/>
        </authorList>
    </citation>
    <scope>NUCLEOTIDE SEQUENCE [LARGE SCALE GENOMIC DNA]</scope>
    <source>
        <strain evidence="3 4">ASN36</strain>
    </source>
</reference>
<proteinExistence type="predicted"/>
<evidence type="ECO:0000256" key="2">
    <source>
        <dbReference type="ARBA" id="ARBA00022803"/>
    </source>
</evidence>
<dbReference type="InterPro" id="IPR051012">
    <property type="entry name" value="CellSynth/LPSAsmb/PSIAsmb"/>
</dbReference>
<organism evidence="3 4">
    <name type="scientific">Desulfoluna limicola</name>
    <dbReference type="NCBI Taxonomy" id="2810562"/>
    <lineage>
        <taxon>Bacteria</taxon>
        <taxon>Pseudomonadati</taxon>
        <taxon>Thermodesulfobacteriota</taxon>
        <taxon>Desulfobacteria</taxon>
        <taxon>Desulfobacterales</taxon>
        <taxon>Desulfolunaceae</taxon>
        <taxon>Desulfoluna</taxon>
    </lineage>
</organism>
<dbReference type="Proteomes" id="UP001320148">
    <property type="component" value="Chromosome"/>
</dbReference>
<protein>
    <recommendedName>
        <fullName evidence="5">Tetratricopeptide repeat protein</fullName>
    </recommendedName>
</protein>
<evidence type="ECO:0000313" key="4">
    <source>
        <dbReference type="Proteomes" id="UP001320148"/>
    </source>
</evidence>
<dbReference type="Gene3D" id="1.25.40.10">
    <property type="entry name" value="Tetratricopeptide repeat domain"/>
    <property type="match status" value="2"/>
</dbReference>
<dbReference type="EMBL" id="AP024488">
    <property type="protein sequence ID" value="BCS98135.1"/>
    <property type="molecule type" value="Genomic_DNA"/>
</dbReference>
<dbReference type="SMART" id="SM00028">
    <property type="entry name" value="TPR"/>
    <property type="match status" value="3"/>
</dbReference>
<dbReference type="PANTHER" id="PTHR45586">
    <property type="entry name" value="TPR REPEAT-CONTAINING PROTEIN PA4667"/>
    <property type="match status" value="1"/>
</dbReference>
<dbReference type="Pfam" id="PF14559">
    <property type="entry name" value="TPR_19"/>
    <property type="match status" value="1"/>
</dbReference>
<keyword evidence="1" id="KW-0677">Repeat</keyword>
<name>A0ABM7PLY0_9BACT</name>
<dbReference type="InterPro" id="IPR011990">
    <property type="entry name" value="TPR-like_helical_dom_sf"/>
</dbReference>
<dbReference type="InterPro" id="IPR019734">
    <property type="entry name" value="TPR_rpt"/>
</dbReference>
<gene>
    <name evidence="3" type="ORF">DSLASN_37670</name>
</gene>
<accession>A0ABM7PLY0</accession>
<evidence type="ECO:0000313" key="3">
    <source>
        <dbReference type="EMBL" id="BCS98135.1"/>
    </source>
</evidence>
<evidence type="ECO:0000256" key="1">
    <source>
        <dbReference type="ARBA" id="ARBA00022737"/>
    </source>
</evidence>